<dbReference type="RefSeq" id="WP_310091470.1">
    <property type="nucleotide sequence ID" value="NZ_JAVDTT010000001.1"/>
</dbReference>
<evidence type="ECO:0000313" key="1">
    <source>
        <dbReference type="EMBL" id="MDR6841130.1"/>
    </source>
</evidence>
<dbReference type="Proteomes" id="UP001254759">
    <property type="component" value="Unassembled WGS sequence"/>
</dbReference>
<sequence length="161" mass="18181">MKTAAGFAYLYLIFLIALLSVAAAATTAIYRYDRIRSEEAELQRIGAEFRQALHRFRDSRPERAYPASLDELLLDRRSYPYKRHLRKLYYDPITRKQDWGLVVRAGRIVGVHSISDKAPMKVAGFSAEDAAFKGSAHYSDWVFLAAPDAGRGKPVDNGRAN</sequence>
<organism evidence="1 2">
    <name type="scientific">Pseudoxanthomonas sacheonensis</name>
    <dbReference type="NCBI Taxonomy" id="443615"/>
    <lineage>
        <taxon>Bacteria</taxon>
        <taxon>Pseudomonadati</taxon>
        <taxon>Pseudomonadota</taxon>
        <taxon>Gammaproteobacteria</taxon>
        <taxon>Lysobacterales</taxon>
        <taxon>Lysobacteraceae</taxon>
        <taxon>Pseudoxanthomonas</taxon>
    </lineage>
</organism>
<accession>A0ABU1RT85</accession>
<keyword evidence="2" id="KW-1185">Reference proteome</keyword>
<evidence type="ECO:0000313" key="2">
    <source>
        <dbReference type="Proteomes" id="UP001254759"/>
    </source>
</evidence>
<protein>
    <submittedName>
        <fullName evidence="1">Type II secretory pathway pseudopilin PulG</fullName>
    </submittedName>
</protein>
<proteinExistence type="predicted"/>
<comment type="caution">
    <text evidence="1">The sequence shown here is derived from an EMBL/GenBank/DDBJ whole genome shotgun (WGS) entry which is preliminary data.</text>
</comment>
<dbReference type="EMBL" id="JAVDTT010000001">
    <property type="protein sequence ID" value="MDR6841130.1"/>
    <property type="molecule type" value="Genomic_DNA"/>
</dbReference>
<name>A0ABU1RT85_9GAMM</name>
<gene>
    <name evidence="1" type="ORF">J2W94_001394</name>
</gene>
<reference evidence="1 2" key="1">
    <citation type="submission" date="2023-07" db="EMBL/GenBank/DDBJ databases">
        <title>Sorghum-associated microbial communities from plants grown in Nebraska, USA.</title>
        <authorList>
            <person name="Schachtman D."/>
        </authorList>
    </citation>
    <scope>NUCLEOTIDE SEQUENCE [LARGE SCALE GENOMIC DNA]</scope>
    <source>
        <strain evidence="1 2">BE107</strain>
    </source>
</reference>